<gene>
    <name evidence="1" type="ORF">LEP1GSC036_0424</name>
</gene>
<dbReference type="AlphaFoldDB" id="A0A828Z4B1"/>
<evidence type="ECO:0000313" key="1">
    <source>
        <dbReference type="EMBL" id="EKR65162.1"/>
    </source>
</evidence>
<reference evidence="1 2" key="1">
    <citation type="submission" date="2012-10" db="EMBL/GenBank/DDBJ databases">
        <authorList>
            <person name="Harkins D.M."/>
            <person name="Durkin A.S."/>
            <person name="Brinkac L.M."/>
            <person name="Haft D.H."/>
            <person name="Selengut J.D."/>
            <person name="Sanka R."/>
            <person name="DePew J."/>
            <person name="Purushe J."/>
            <person name="Whelen A.C."/>
            <person name="Vinetz J.M."/>
            <person name="Sutton G.G."/>
            <person name="Nierman W.C."/>
            <person name="Fouts D.E."/>
        </authorList>
    </citation>
    <scope>NUCLEOTIDE SEQUENCE [LARGE SCALE GENOMIC DNA]</scope>
    <source>
        <strain evidence="1 2">2006001853</strain>
    </source>
</reference>
<proteinExistence type="predicted"/>
<dbReference type="EMBL" id="AFLV02000023">
    <property type="protein sequence ID" value="EKR65162.1"/>
    <property type="molecule type" value="Genomic_DNA"/>
</dbReference>
<accession>A0A828Z4B1</accession>
<evidence type="ECO:0000313" key="2">
    <source>
        <dbReference type="Proteomes" id="UP000001338"/>
    </source>
</evidence>
<comment type="caution">
    <text evidence="1">The sequence shown here is derived from an EMBL/GenBank/DDBJ whole genome shotgun (WGS) entry which is preliminary data.</text>
</comment>
<name>A0A828Z4B1_9LEPT</name>
<organism evidence="1 2">
    <name type="scientific">Leptospira weilii str. 2006001853</name>
    <dbReference type="NCBI Taxonomy" id="1001589"/>
    <lineage>
        <taxon>Bacteria</taxon>
        <taxon>Pseudomonadati</taxon>
        <taxon>Spirochaetota</taxon>
        <taxon>Spirochaetia</taxon>
        <taxon>Leptospirales</taxon>
        <taxon>Leptospiraceae</taxon>
        <taxon>Leptospira</taxon>
    </lineage>
</organism>
<protein>
    <submittedName>
        <fullName evidence="1">Uncharacterized protein</fullName>
    </submittedName>
</protein>
<dbReference type="Proteomes" id="UP000001338">
    <property type="component" value="Unassembled WGS sequence"/>
</dbReference>
<sequence length="57" mass="7143">MEEVSNLFQENETKYLLESKDNRFRTAFLKNRIDFRIGIERQVFHTILERMRQTRFF</sequence>